<dbReference type="Gene3D" id="3.40.50.2000">
    <property type="entry name" value="Glycogen Phosphorylase B"/>
    <property type="match status" value="2"/>
</dbReference>
<evidence type="ECO:0000256" key="1">
    <source>
        <dbReference type="ARBA" id="ARBA00022679"/>
    </source>
</evidence>
<dbReference type="GO" id="GO:0016757">
    <property type="term" value="F:glycosyltransferase activity"/>
    <property type="evidence" value="ECO:0007669"/>
    <property type="project" value="InterPro"/>
</dbReference>
<keyword evidence="1" id="KW-0808">Transferase</keyword>
<accession>A0A381XZY7</accession>
<evidence type="ECO:0008006" key="5">
    <source>
        <dbReference type="Google" id="ProtNLM"/>
    </source>
</evidence>
<dbReference type="Pfam" id="PF00534">
    <property type="entry name" value="Glycos_transf_1"/>
    <property type="match status" value="1"/>
</dbReference>
<dbReference type="EMBL" id="UINC01016894">
    <property type="protein sequence ID" value="SVA69991.1"/>
    <property type="molecule type" value="Genomic_DNA"/>
</dbReference>
<organism evidence="4">
    <name type="scientific">marine metagenome</name>
    <dbReference type="NCBI Taxonomy" id="408172"/>
    <lineage>
        <taxon>unclassified sequences</taxon>
        <taxon>metagenomes</taxon>
        <taxon>ecological metagenomes</taxon>
    </lineage>
</organism>
<evidence type="ECO:0000259" key="2">
    <source>
        <dbReference type="Pfam" id="PF00534"/>
    </source>
</evidence>
<dbReference type="InterPro" id="IPR001296">
    <property type="entry name" value="Glyco_trans_1"/>
</dbReference>
<dbReference type="SUPFAM" id="SSF53756">
    <property type="entry name" value="UDP-Glycosyltransferase/glycogen phosphorylase"/>
    <property type="match status" value="1"/>
</dbReference>
<gene>
    <name evidence="4" type="ORF">METZ01_LOCUS122845</name>
</gene>
<reference evidence="4" key="1">
    <citation type="submission" date="2018-05" db="EMBL/GenBank/DDBJ databases">
        <authorList>
            <person name="Lanie J.A."/>
            <person name="Ng W.-L."/>
            <person name="Kazmierczak K.M."/>
            <person name="Andrzejewski T.M."/>
            <person name="Davidsen T.M."/>
            <person name="Wayne K.J."/>
            <person name="Tettelin H."/>
            <person name="Glass J.I."/>
            <person name="Rusch D."/>
            <person name="Podicherti R."/>
            <person name="Tsui H.-C.T."/>
            <person name="Winkler M.E."/>
        </authorList>
    </citation>
    <scope>NUCLEOTIDE SEQUENCE</scope>
</reference>
<sequence>MKKKIYLIRSNKTKFGGAENYLYRLSKALARENIEHQIVNSFFPKFLPSWLRAILFNIQVRLTKRDKFYYSLDRITCPDLYRAGDGVHKVFLSIENKSRLNLLHPVYLYLERHCFNNAKCIIANSNMVKEQIIDTYNINPNKINIIYNGIELKEIDYKKSYDKLSKEFSISKNQSILLFVGSGFKRKGAAEFLQIISKLETADIKAFIIGKERNIKYYQNLSKKLNIDSQVVFTGPRNDVDDFYSISDIFLFPTHYDPFSNVVLEAMNFENAVFTTSRNGASEILDKDFVMDNPYDTRVISSIDYLLSNKTALDKEKIKNKKKSELFSIEKNLNITLEVISQIE</sequence>
<dbReference type="PANTHER" id="PTHR46401:SF2">
    <property type="entry name" value="GLYCOSYLTRANSFERASE WBBK-RELATED"/>
    <property type="match status" value="1"/>
</dbReference>
<evidence type="ECO:0000313" key="4">
    <source>
        <dbReference type="EMBL" id="SVA69991.1"/>
    </source>
</evidence>
<feature type="domain" description="Glycosyltransferase subfamily 4-like N-terminal" evidence="3">
    <location>
        <begin position="96"/>
        <end position="153"/>
    </location>
</feature>
<dbReference type="AlphaFoldDB" id="A0A381XZY7"/>
<protein>
    <recommendedName>
        <fullName evidence="5">Glycosyl transferase family 1 domain-containing protein</fullName>
    </recommendedName>
</protein>
<dbReference type="PANTHER" id="PTHR46401">
    <property type="entry name" value="GLYCOSYLTRANSFERASE WBBK-RELATED"/>
    <property type="match status" value="1"/>
</dbReference>
<proteinExistence type="predicted"/>
<dbReference type="CDD" id="cd03801">
    <property type="entry name" value="GT4_PimA-like"/>
    <property type="match status" value="1"/>
</dbReference>
<evidence type="ECO:0000259" key="3">
    <source>
        <dbReference type="Pfam" id="PF13439"/>
    </source>
</evidence>
<name>A0A381XZY7_9ZZZZ</name>
<feature type="domain" description="Glycosyl transferase family 1" evidence="2">
    <location>
        <begin position="163"/>
        <end position="323"/>
    </location>
</feature>
<dbReference type="Pfam" id="PF13439">
    <property type="entry name" value="Glyco_transf_4"/>
    <property type="match status" value="1"/>
</dbReference>
<dbReference type="InterPro" id="IPR028098">
    <property type="entry name" value="Glyco_trans_4-like_N"/>
</dbReference>